<proteinExistence type="predicted"/>
<protein>
    <recommendedName>
        <fullName evidence="3">Lipoprotein</fullName>
    </recommendedName>
</protein>
<keyword evidence="2" id="KW-1185">Reference proteome</keyword>
<evidence type="ECO:0000313" key="1">
    <source>
        <dbReference type="EMBL" id="BEG98435.1"/>
    </source>
</evidence>
<dbReference type="RefSeq" id="WP_353333366.1">
    <property type="nucleotide sequence ID" value="NZ_AP028055.1"/>
</dbReference>
<evidence type="ECO:0008006" key="3">
    <source>
        <dbReference type="Google" id="ProtNLM"/>
    </source>
</evidence>
<organism evidence="1 2">
    <name type="scientific">Bacteroides sedimenti</name>
    <dbReference type="NCBI Taxonomy" id="2136147"/>
    <lineage>
        <taxon>Bacteria</taxon>
        <taxon>Pseudomonadati</taxon>
        <taxon>Bacteroidota</taxon>
        <taxon>Bacteroidia</taxon>
        <taxon>Bacteroidales</taxon>
        <taxon>Bacteroidaceae</taxon>
        <taxon>Bacteroides</taxon>
    </lineage>
</organism>
<dbReference type="Proteomes" id="UP001496674">
    <property type="component" value="Chromosome"/>
</dbReference>
<sequence>MKLIFNILKSVVIAGIVLAYGCTDQKEQMNQIKRQMSEKYHLYMDQHVAFISVSLEKALLPLENSTDTKQILSSDLIKKIISNKSFKIIPSAIFQYELASVGNELVSIKQYNKIREHTIQLMKDSLNNQIRYMNRNVVNALVDTIINSFSDLFPLKYAYSYYKEQKDYAGTFLLFMESENENYCNDKNLIPGDCNWGYIFLAANGNSLFKFECVGSDSIQYNIGTFEDRADTLVCSFKKSYTYPEKYDPNTDVSISNPNEGDISSSGSFILKLQPCECMQYPFVIKYSNEEEPGISRLQTYVVKVASFKEQDDFIKSIKAIKVVSQMIKINQKN</sequence>
<gene>
    <name evidence="1" type="ORF">BSYN_07000</name>
</gene>
<reference evidence="1 2" key="1">
    <citation type="submission" date="2023-04" db="EMBL/GenBank/DDBJ databases">
        <title>Draft genome sequence of acteroides sedimenti strain YN3PY1.</title>
        <authorList>
            <person name="Yoshida N."/>
        </authorList>
    </citation>
    <scope>NUCLEOTIDE SEQUENCE [LARGE SCALE GENOMIC DNA]</scope>
    <source>
        <strain evidence="1 2">YN3PY1</strain>
    </source>
</reference>
<accession>A0ABN6Z1M0</accession>
<evidence type="ECO:0000313" key="2">
    <source>
        <dbReference type="Proteomes" id="UP001496674"/>
    </source>
</evidence>
<name>A0ABN6Z1M0_9BACE</name>
<dbReference type="EMBL" id="AP028055">
    <property type="protein sequence ID" value="BEG98435.1"/>
    <property type="molecule type" value="Genomic_DNA"/>
</dbReference>
<dbReference type="PROSITE" id="PS51257">
    <property type="entry name" value="PROKAR_LIPOPROTEIN"/>
    <property type="match status" value="1"/>
</dbReference>